<name>A0ABQ0IEJ6_9ALTE</name>
<dbReference type="EMBL" id="BAEK01000094">
    <property type="protein sequence ID" value="GAC07823.1"/>
    <property type="molecule type" value="Genomic_DNA"/>
</dbReference>
<sequence length="40" mass="4672">MAYEWLAIDYFAIHVPLSLHFNNKIKSLKTITYGLFEILG</sequence>
<keyword evidence="2" id="KW-1185">Reference proteome</keyword>
<dbReference type="Proteomes" id="UP000008372">
    <property type="component" value="Unassembled WGS sequence"/>
</dbReference>
<proteinExistence type="predicted"/>
<evidence type="ECO:0000313" key="2">
    <source>
        <dbReference type="Proteomes" id="UP000008372"/>
    </source>
</evidence>
<reference evidence="1 2" key="1">
    <citation type="journal article" date="2014" name="Environ. Microbiol.">
        <title>Comparative genomics of the marine bacterial genus Glaciecola reveals the high degree of genomic diversity and genomic characteristic for cold adaptation.</title>
        <authorList>
            <person name="Qin Q.L."/>
            <person name="Xie B.B."/>
            <person name="Yu Y."/>
            <person name="Shu Y.L."/>
            <person name="Rong J.C."/>
            <person name="Zhang Y.J."/>
            <person name="Zhao D.L."/>
            <person name="Chen X.L."/>
            <person name="Zhang X.Y."/>
            <person name="Chen B."/>
            <person name="Zhou B.C."/>
            <person name="Zhang Y.Z."/>
        </authorList>
    </citation>
    <scope>NUCLEOTIDE SEQUENCE [LARGE SCALE GENOMIC DNA]</scope>
    <source>
        <strain evidence="1 2">NO2</strain>
    </source>
</reference>
<organism evidence="1 2">
    <name type="scientific">Paraglaciecola agarilytica NO2</name>
    <dbReference type="NCBI Taxonomy" id="1125747"/>
    <lineage>
        <taxon>Bacteria</taxon>
        <taxon>Pseudomonadati</taxon>
        <taxon>Pseudomonadota</taxon>
        <taxon>Gammaproteobacteria</taxon>
        <taxon>Alteromonadales</taxon>
        <taxon>Alteromonadaceae</taxon>
        <taxon>Paraglaciecola</taxon>
    </lineage>
</organism>
<protein>
    <submittedName>
        <fullName evidence="1">Uncharacterized protein</fullName>
    </submittedName>
</protein>
<comment type="caution">
    <text evidence="1">The sequence shown here is derived from an EMBL/GenBank/DDBJ whole genome shotgun (WGS) entry which is preliminary data.</text>
</comment>
<gene>
    <name evidence="1" type="ORF">GAGA_5000</name>
</gene>
<accession>A0ABQ0IEJ6</accession>
<evidence type="ECO:0000313" key="1">
    <source>
        <dbReference type="EMBL" id="GAC07823.1"/>
    </source>
</evidence>